<gene>
    <name evidence="2" type="ORF">EYF70_20160</name>
    <name evidence="1" type="ORF">GCM10007387_44800</name>
</gene>
<reference evidence="2 3" key="2">
    <citation type="submission" date="2019-02" db="EMBL/GenBank/DDBJ databases">
        <title>Draft Genome Sequences of Six Type Strains of the Genus Massilia.</title>
        <authorList>
            <person name="Miess H."/>
            <person name="Frediansyhah A."/>
            <person name="Gross H."/>
        </authorList>
    </citation>
    <scope>NUCLEOTIDE SEQUENCE [LARGE SCALE GENOMIC DNA]</scope>
    <source>
        <strain evidence="2 3">DSM 17472</strain>
    </source>
</reference>
<dbReference type="Proteomes" id="UP000292307">
    <property type="component" value="Chromosome"/>
</dbReference>
<dbReference type="EMBL" id="BMWV01000011">
    <property type="protein sequence ID" value="GGY57284.1"/>
    <property type="molecule type" value="Genomic_DNA"/>
</dbReference>
<keyword evidence="3" id="KW-1185">Reference proteome</keyword>
<dbReference type="AlphaFoldDB" id="A0A411X1Q7"/>
<sequence>MRLLQPREFSARLASPYTESALASSEVVLNGQPTGVIMTGAILHAAIEWNSFRIAFFTDDIPFEDTLRIYMLSADMVLVDAAELGVIYSTGVFADLRLQLPDAVTFHFFADTEWRLVLLEDPEFSFPFVSDPTGVSRKLKFSRHFRIEARPV</sequence>
<dbReference type="Proteomes" id="UP000628442">
    <property type="component" value="Unassembled WGS sequence"/>
</dbReference>
<evidence type="ECO:0000313" key="2">
    <source>
        <dbReference type="EMBL" id="QBI02901.1"/>
    </source>
</evidence>
<dbReference type="OrthoDB" id="7065204at2"/>
<reference evidence="1" key="3">
    <citation type="submission" date="2022-12" db="EMBL/GenBank/DDBJ databases">
        <authorList>
            <person name="Sun Q."/>
            <person name="Kim S."/>
        </authorList>
    </citation>
    <scope>NUCLEOTIDE SEQUENCE</scope>
    <source>
        <strain evidence="1">KCTC 12343</strain>
    </source>
</reference>
<organism evidence="1 4">
    <name type="scientific">Pseudoduganella albidiflava</name>
    <dbReference type="NCBI Taxonomy" id="321983"/>
    <lineage>
        <taxon>Bacteria</taxon>
        <taxon>Pseudomonadati</taxon>
        <taxon>Pseudomonadota</taxon>
        <taxon>Betaproteobacteria</taxon>
        <taxon>Burkholderiales</taxon>
        <taxon>Oxalobacteraceae</taxon>
        <taxon>Telluria group</taxon>
        <taxon>Pseudoduganella</taxon>
    </lineage>
</organism>
<accession>A0A411X1Q7</accession>
<evidence type="ECO:0000313" key="3">
    <source>
        <dbReference type="Proteomes" id="UP000292307"/>
    </source>
</evidence>
<reference evidence="1" key="1">
    <citation type="journal article" date="2014" name="Int. J. Syst. Evol. Microbiol.">
        <title>Complete genome sequence of Corynebacterium casei LMG S-19264T (=DSM 44701T), isolated from a smear-ripened cheese.</title>
        <authorList>
            <consortium name="US DOE Joint Genome Institute (JGI-PGF)"/>
            <person name="Walter F."/>
            <person name="Albersmeier A."/>
            <person name="Kalinowski J."/>
            <person name="Ruckert C."/>
        </authorList>
    </citation>
    <scope>NUCLEOTIDE SEQUENCE</scope>
    <source>
        <strain evidence="1">KCTC 12343</strain>
    </source>
</reference>
<proteinExistence type="predicted"/>
<evidence type="ECO:0000313" key="1">
    <source>
        <dbReference type="EMBL" id="GGY57284.1"/>
    </source>
</evidence>
<evidence type="ECO:0000313" key="4">
    <source>
        <dbReference type="Proteomes" id="UP000628442"/>
    </source>
</evidence>
<protein>
    <submittedName>
        <fullName evidence="1">Uncharacterized protein</fullName>
    </submittedName>
</protein>
<name>A0A411X1Q7_9BURK</name>
<dbReference type="EMBL" id="CP036401">
    <property type="protein sequence ID" value="QBI02901.1"/>
    <property type="molecule type" value="Genomic_DNA"/>
</dbReference>
<dbReference type="RefSeq" id="WP_131147010.1">
    <property type="nucleotide sequence ID" value="NZ_BMWV01000011.1"/>
</dbReference>